<dbReference type="GO" id="GO:0009251">
    <property type="term" value="P:glucan catabolic process"/>
    <property type="evidence" value="ECO:0007669"/>
    <property type="project" value="TreeGrafter"/>
</dbReference>
<comment type="similarity">
    <text evidence="2">Belongs to the glycosyl hydrolase 3 family.</text>
</comment>
<name>A0A7D4TDL0_9MICO</name>
<dbReference type="AlphaFoldDB" id="A0A7D4TDL0"/>
<evidence type="ECO:0000256" key="1">
    <source>
        <dbReference type="ARBA" id="ARBA00000448"/>
    </source>
</evidence>
<evidence type="ECO:0000256" key="5">
    <source>
        <dbReference type="ARBA" id="ARBA00022801"/>
    </source>
</evidence>
<keyword evidence="5 10" id="KW-0378">Hydrolase</keyword>
<dbReference type="GO" id="GO:0008422">
    <property type="term" value="F:beta-glucosidase activity"/>
    <property type="evidence" value="ECO:0007669"/>
    <property type="project" value="UniProtKB-EC"/>
</dbReference>
<protein>
    <recommendedName>
        <fullName evidence="3">beta-glucosidase</fullName>
        <ecNumber evidence="3">3.2.1.21</ecNumber>
    </recommendedName>
</protein>
<dbReference type="InterPro" id="IPR001764">
    <property type="entry name" value="Glyco_hydro_3_N"/>
</dbReference>
<dbReference type="EMBL" id="CP054038">
    <property type="protein sequence ID" value="QKJ18180.1"/>
    <property type="molecule type" value="Genomic_DNA"/>
</dbReference>
<feature type="domain" description="Glycoside hydrolase family 3 N-terminal" evidence="8">
    <location>
        <begin position="101"/>
        <end position="392"/>
    </location>
</feature>
<comment type="catalytic activity">
    <reaction evidence="1">
        <text>Hydrolysis of terminal, non-reducing beta-D-glucosyl residues with release of beta-D-glucose.</text>
        <dbReference type="EC" id="3.2.1.21"/>
    </reaction>
</comment>
<sequence>MTPNPAPAETAAPTGAAGAASTRPWLDATLPVDERVELLLAEMTIEEKAGLFFHTMMGIGPLDQGNAMVGGPSAVEFVAEKHMNHFNLLGAAPTGRDIAAWQNALQEIAAGTRLGIPVTLSTDPRHSFSDNPGAAIMAGPFSQWPETMGLAAIGDEELVERFGDIARQEYTAVGLRVALHPQVDLATEPRWARQTATFGEDPELSGRMGAAYIRGFQGASFGPGSVSTMTKHFPGGGPQLDGEDPHFAYGREQVYPGGQFELHLKPFEAAFEAGTRQIMPYYGMPVGTEYEEVGFGFNKSVITGLLRERYGFDGVVCTDWGLINDAEIFGQPFPARAWGVEHLTPQERLKKVLEAGADQFGGEACPEMLVELVAAGEIAIERVDASARRLLREKFALGLFENAFVDEDAADEIVGRADFRAAGEAAQRASITVLTNDGVLPFARGRKVYVEGIDAEVAGTFGTVVTTPAEADIAVLRLHAPFEQRETMFENFFHAGSLAFSDEVLAHVREVAAAVPTVVDVLLDRPAILEPIVEVAAAVTANWGVSGAGLLDVLVGEAEPLGRLPFDLPRSMAAVAASRPDVPFDTADPLFRFGHGLTL</sequence>
<accession>A0A7D4TDL0</accession>
<organism evidence="10 11">
    <name type="scientific">Microbacterium hominis</name>
    <dbReference type="NCBI Taxonomy" id="162426"/>
    <lineage>
        <taxon>Bacteria</taxon>
        <taxon>Bacillati</taxon>
        <taxon>Actinomycetota</taxon>
        <taxon>Actinomycetes</taxon>
        <taxon>Micrococcales</taxon>
        <taxon>Microbacteriaceae</taxon>
        <taxon>Microbacterium</taxon>
    </lineage>
</organism>
<dbReference type="SUPFAM" id="SSF51445">
    <property type="entry name" value="(Trans)glycosidases"/>
    <property type="match status" value="1"/>
</dbReference>
<dbReference type="InterPro" id="IPR017853">
    <property type="entry name" value="GH"/>
</dbReference>
<evidence type="ECO:0000313" key="10">
    <source>
        <dbReference type="EMBL" id="QKJ18180.1"/>
    </source>
</evidence>
<dbReference type="PRINTS" id="PR00133">
    <property type="entry name" value="GLHYDRLASE3"/>
</dbReference>
<dbReference type="Gene3D" id="3.20.20.300">
    <property type="entry name" value="Glycoside hydrolase, family 3, N-terminal domain"/>
    <property type="match status" value="1"/>
</dbReference>
<dbReference type="SUPFAM" id="SSF52279">
    <property type="entry name" value="Beta-D-glucan exohydrolase, C-terminal domain"/>
    <property type="match status" value="1"/>
</dbReference>
<dbReference type="Pfam" id="PF01915">
    <property type="entry name" value="Glyco_hydro_3_C"/>
    <property type="match status" value="1"/>
</dbReference>
<dbReference type="Gene3D" id="3.40.50.1700">
    <property type="entry name" value="Glycoside hydrolase family 3 C-terminal domain"/>
    <property type="match status" value="1"/>
</dbReference>
<evidence type="ECO:0000256" key="3">
    <source>
        <dbReference type="ARBA" id="ARBA00012744"/>
    </source>
</evidence>
<dbReference type="PANTHER" id="PTHR30620">
    <property type="entry name" value="PERIPLASMIC BETA-GLUCOSIDASE-RELATED"/>
    <property type="match status" value="1"/>
</dbReference>
<dbReference type="RefSeq" id="WP_172988560.1">
    <property type="nucleotide sequence ID" value="NZ_CP054038.1"/>
</dbReference>
<dbReference type="Proteomes" id="UP000502498">
    <property type="component" value="Chromosome"/>
</dbReference>
<keyword evidence="4" id="KW-0732">Signal</keyword>
<gene>
    <name evidence="10" type="ORF">HQM25_01310</name>
</gene>
<evidence type="ECO:0000256" key="6">
    <source>
        <dbReference type="ARBA" id="ARBA00023295"/>
    </source>
</evidence>
<evidence type="ECO:0000256" key="7">
    <source>
        <dbReference type="SAM" id="MobiDB-lite"/>
    </source>
</evidence>
<reference evidence="10 11" key="1">
    <citation type="submission" date="2020-05" db="EMBL/GenBank/DDBJ databases">
        <title>Strain PA2F3 complete genome.</title>
        <authorList>
            <person name="Kim Y.-S."/>
            <person name="Kim S.-J."/>
            <person name="Jung H.-k."/>
            <person name="Kim S.-E."/>
            <person name="Kim K.-H."/>
        </authorList>
    </citation>
    <scope>NUCLEOTIDE SEQUENCE [LARGE SCALE GENOMIC DNA]</scope>
    <source>
        <strain evidence="10 11">PA2F3</strain>
    </source>
</reference>
<feature type="domain" description="Glycoside hydrolase family 3 C-terminal" evidence="9">
    <location>
        <begin position="452"/>
        <end position="598"/>
    </location>
</feature>
<dbReference type="InterPro" id="IPR036881">
    <property type="entry name" value="Glyco_hydro_3_C_sf"/>
</dbReference>
<dbReference type="InterPro" id="IPR051915">
    <property type="entry name" value="Cellulose_Degrad_GH3"/>
</dbReference>
<evidence type="ECO:0000259" key="9">
    <source>
        <dbReference type="Pfam" id="PF01915"/>
    </source>
</evidence>
<evidence type="ECO:0000313" key="11">
    <source>
        <dbReference type="Proteomes" id="UP000502498"/>
    </source>
</evidence>
<dbReference type="InterPro" id="IPR036962">
    <property type="entry name" value="Glyco_hydro_3_N_sf"/>
</dbReference>
<evidence type="ECO:0000256" key="4">
    <source>
        <dbReference type="ARBA" id="ARBA00022729"/>
    </source>
</evidence>
<proteinExistence type="inferred from homology"/>
<evidence type="ECO:0000256" key="2">
    <source>
        <dbReference type="ARBA" id="ARBA00005336"/>
    </source>
</evidence>
<evidence type="ECO:0000259" key="8">
    <source>
        <dbReference type="Pfam" id="PF00933"/>
    </source>
</evidence>
<dbReference type="PANTHER" id="PTHR30620:SF16">
    <property type="entry name" value="LYSOSOMAL BETA GLUCOSIDASE"/>
    <property type="match status" value="1"/>
</dbReference>
<feature type="region of interest" description="Disordered" evidence="7">
    <location>
        <begin position="1"/>
        <end position="22"/>
    </location>
</feature>
<keyword evidence="6" id="KW-0326">Glycosidase</keyword>
<feature type="compositionally biased region" description="Low complexity" evidence="7">
    <location>
        <begin position="7"/>
        <end position="22"/>
    </location>
</feature>
<dbReference type="EC" id="3.2.1.21" evidence="3"/>
<dbReference type="Pfam" id="PF00933">
    <property type="entry name" value="Glyco_hydro_3"/>
    <property type="match status" value="1"/>
</dbReference>
<dbReference type="InterPro" id="IPR002772">
    <property type="entry name" value="Glyco_hydro_3_C"/>
</dbReference>